<name>A0A4Y2MC52_ARAVE</name>
<comment type="caution">
    <text evidence="2">The sequence shown here is derived from an EMBL/GenBank/DDBJ whole genome shotgun (WGS) entry which is preliminary data.</text>
</comment>
<evidence type="ECO:0000313" key="2">
    <source>
        <dbReference type="EMBL" id="GBN23267.1"/>
    </source>
</evidence>
<reference evidence="2 3" key="1">
    <citation type="journal article" date="2019" name="Sci. Rep.">
        <title>Orb-weaving spider Araneus ventricosus genome elucidates the spidroin gene catalogue.</title>
        <authorList>
            <person name="Kono N."/>
            <person name="Nakamura H."/>
            <person name="Ohtoshi R."/>
            <person name="Moran D.A.P."/>
            <person name="Shinohara A."/>
            <person name="Yoshida Y."/>
            <person name="Fujiwara M."/>
            <person name="Mori M."/>
            <person name="Tomita M."/>
            <person name="Arakawa K."/>
        </authorList>
    </citation>
    <scope>NUCLEOTIDE SEQUENCE [LARGE SCALE GENOMIC DNA]</scope>
</reference>
<keyword evidence="1" id="KW-1133">Transmembrane helix</keyword>
<dbReference type="AlphaFoldDB" id="A0A4Y2MC52"/>
<protein>
    <submittedName>
        <fullName evidence="2">Uncharacterized protein</fullName>
    </submittedName>
</protein>
<accession>A0A4Y2MC52</accession>
<gene>
    <name evidence="2" type="ORF">AVEN_150590_1</name>
</gene>
<keyword evidence="1" id="KW-0812">Transmembrane</keyword>
<evidence type="ECO:0000256" key="1">
    <source>
        <dbReference type="SAM" id="Phobius"/>
    </source>
</evidence>
<keyword evidence="3" id="KW-1185">Reference proteome</keyword>
<organism evidence="2 3">
    <name type="scientific">Araneus ventricosus</name>
    <name type="common">Orbweaver spider</name>
    <name type="synonym">Epeira ventricosa</name>
    <dbReference type="NCBI Taxonomy" id="182803"/>
    <lineage>
        <taxon>Eukaryota</taxon>
        <taxon>Metazoa</taxon>
        <taxon>Ecdysozoa</taxon>
        <taxon>Arthropoda</taxon>
        <taxon>Chelicerata</taxon>
        <taxon>Arachnida</taxon>
        <taxon>Araneae</taxon>
        <taxon>Araneomorphae</taxon>
        <taxon>Entelegynae</taxon>
        <taxon>Araneoidea</taxon>
        <taxon>Araneidae</taxon>
        <taxon>Araneus</taxon>
    </lineage>
</organism>
<dbReference type="Proteomes" id="UP000499080">
    <property type="component" value="Unassembled WGS sequence"/>
</dbReference>
<sequence length="140" mass="14882">MTSFLWFVYCARCEREYTGVSNKGLPHFKIRSNSAASRCVGAGGMLGLRSVEDSVGEQSSTGKGREIVSITENDVFSGSGSTLLEGHLGEGGPEYAWVVAVVSGVPLSLVFSMVVVKTAVVKNQREVRVFISSGAFSVLI</sequence>
<proteinExistence type="predicted"/>
<feature type="transmembrane region" description="Helical" evidence="1">
    <location>
        <begin position="95"/>
        <end position="116"/>
    </location>
</feature>
<keyword evidence="1" id="KW-0472">Membrane</keyword>
<dbReference type="EMBL" id="BGPR01006972">
    <property type="protein sequence ID" value="GBN23267.1"/>
    <property type="molecule type" value="Genomic_DNA"/>
</dbReference>
<evidence type="ECO:0000313" key="3">
    <source>
        <dbReference type="Proteomes" id="UP000499080"/>
    </source>
</evidence>